<dbReference type="Pfam" id="PF12732">
    <property type="entry name" value="YtxH"/>
    <property type="match status" value="1"/>
</dbReference>
<keyword evidence="1" id="KW-1133">Transmembrane helix</keyword>
<dbReference type="AlphaFoldDB" id="A0A315Z9T6"/>
<dbReference type="Proteomes" id="UP000245535">
    <property type="component" value="Unassembled WGS sequence"/>
</dbReference>
<protein>
    <submittedName>
        <fullName evidence="2">YtxH-like protein</fullName>
    </submittedName>
</protein>
<accession>A0A315Z9T6</accession>
<reference evidence="2 3" key="1">
    <citation type="submission" date="2018-03" db="EMBL/GenBank/DDBJ databases">
        <title>Genomic Encyclopedia of Archaeal and Bacterial Type Strains, Phase II (KMG-II): from individual species to whole genera.</title>
        <authorList>
            <person name="Goeker M."/>
        </authorList>
    </citation>
    <scope>NUCLEOTIDE SEQUENCE [LARGE SCALE GENOMIC DNA]</scope>
    <source>
        <strain evidence="2 3">DSM 28229</strain>
    </source>
</reference>
<keyword evidence="3" id="KW-1185">Reference proteome</keyword>
<dbReference type="InterPro" id="IPR024623">
    <property type="entry name" value="YtxH"/>
</dbReference>
<evidence type="ECO:0000313" key="2">
    <source>
        <dbReference type="EMBL" id="PWJ42336.1"/>
    </source>
</evidence>
<keyword evidence="1" id="KW-0472">Membrane</keyword>
<comment type="caution">
    <text evidence="2">The sequence shown here is derived from an EMBL/GenBank/DDBJ whole genome shotgun (WGS) entry which is preliminary data.</text>
</comment>
<evidence type="ECO:0000313" key="3">
    <source>
        <dbReference type="Proteomes" id="UP000245535"/>
    </source>
</evidence>
<keyword evidence="1" id="KW-0812">Transmembrane</keyword>
<sequence length="83" mass="8976">MKASEGFLLFLSGVVAGAVAGLLLAPDKGTDTQRKISDSARKMQDDLEKQVEVGKSKIEKFADQIIDQKNGLTEKAKQQLNKG</sequence>
<name>A0A315Z9T6_SEDFL</name>
<organism evidence="2 3">
    <name type="scientific">Sediminitomix flava</name>
    <dbReference type="NCBI Taxonomy" id="379075"/>
    <lineage>
        <taxon>Bacteria</taxon>
        <taxon>Pseudomonadati</taxon>
        <taxon>Bacteroidota</taxon>
        <taxon>Cytophagia</taxon>
        <taxon>Cytophagales</taxon>
        <taxon>Flammeovirgaceae</taxon>
        <taxon>Sediminitomix</taxon>
    </lineage>
</organism>
<dbReference type="RefSeq" id="WP_109619198.1">
    <property type="nucleotide sequence ID" value="NZ_QGDO01000003.1"/>
</dbReference>
<feature type="transmembrane region" description="Helical" evidence="1">
    <location>
        <begin position="6"/>
        <end position="25"/>
    </location>
</feature>
<evidence type="ECO:0000256" key="1">
    <source>
        <dbReference type="SAM" id="Phobius"/>
    </source>
</evidence>
<dbReference type="EMBL" id="QGDO01000003">
    <property type="protein sequence ID" value="PWJ42336.1"/>
    <property type="molecule type" value="Genomic_DNA"/>
</dbReference>
<gene>
    <name evidence="2" type="ORF">BC781_103588</name>
</gene>
<proteinExistence type="predicted"/>